<evidence type="ECO:0000313" key="3">
    <source>
        <dbReference type="EMBL" id="MFD1927889.1"/>
    </source>
</evidence>
<sequence>MIRLYTVLRSALFLAVLCVVFIPSTALAASVNETYTEIQDNNSKQISVPETAMLKASARGEELNSKQDVQDKDIWSSILNVFAGLAVFTTGIVAGTVFAYANSVMPGLRNSDDRTFVLSIRHLTSSVANPAFLIMSNGALIAQIGFLAVAVSLQQFDKIILGSIALIFYIATLLITFLGNLPLNKAIISAELPKSESEWNPLRDRFEQRWTLLNHLRTLTCILSVSALIVALLINE</sequence>
<evidence type="ECO:0000256" key="2">
    <source>
        <dbReference type="SAM" id="SignalP"/>
    </source>
</evidence>
<name>A0ABW4SFY6_9BACL</name>
<keyword evidence="1" id="KW-1133">Transmembrane helix</keyword>
<dbReference type="Proteomes" id="UP001597218">
    <property type="component" value="Unassembled WGS sequence"/>
</dbReference>
<keyword evidence="1" id="KW-0812">Transmembrane</keyword>
<keyword evidence="2" id="KW-0732">Signal</keyword>
<dbReference type="RefSeq" id="WP_381536750.1">
    <property type="nucleotide sequence ID" value="NZ_JBHUGI010000021.1"/>
</dbReference>
<feature type="chain" id="PRO_5046282582" evidence="2">
    <location>
        <begin position="29"/>
        <end position="236"/>
    </location>
</feature>
<feature type="transmembrane region" description="Helical" evidence="1">
    <location>
        <begin position="212"/>
        <end position="234"/>
    </location>
</feature>
<keyword evidence="4" id="KW-1185">Reference proteome</keyword>
<dbReference type="Pfam" id="PF08592">
    <property type="entry name" value="Anthrone_oxy"/>
    <property type="match status" value="1"/>
</dbReference>
<proteinExistence type="predicted"/>
<gene>
    <name evidence="3" type="ORF">ACFSFY_07450</name>
</gene>
<evidence type="ECO:0000313" key="4">
    <source>
        <dbReference type="Proteomes" id="UP001597218"/>
    </source>
</evidence>
<dbReference type="InterPro" id="IPR013901">
    <property type="entry name" value="Anthrone_oxy"/>
</dbReference>
<feature type="transmembrane region" description="Helical" evidence="1">
    <location>
        <begin position="131"/>
        <end position="153"/>
    </location>
</feature>
<feature type="transmembrane region" description="Helical" evidence="1">
    <location>
        <begin position="74"/>
        <end position="101"/>
    </location>
</feature>
<dbReference type="EMBL" id="JBHUGI010000021">
    <property type="protein sequence ID" value="MFD1927889.1"/>
    <property type="molecule type" value="Genomic_DNA"/>
</dbReference>
<evidence type="ECO:0000256" key="1">
    <source>
        <dbReference type="SAM" id="Phobius"/>
    </source>
</evidence>
<reference evidence="4" key="1">
    <citation type="journal article" date="2019" name="Int. J. Syst. Evol. Microbiol.">
        <title>The Global Catalogue of Microorganisms (GCM) 10K type strain sequencing project: providing services to taxonomists for standard genome sequencing and annotation.</title>
        <authorList>
            <consortium name="The Broad Institute Genomics Platform"/>
            <consortium name="The Broad Institute Genome Sequencing Center for Infectious Disease"/>
            <person name="Wu L."/>
            <person name="Ma J."/>
        </authorList>
    </citation>
    <scope>NUCLEOTIDE SEQUENCE [LARGE SCALE GENOMIC DNA]</scope>
    <source>
        <strain evidence="4">CGMCC 4.7177</strain>
    </source>
</reference>
<accession>A0ABW4SFY6</accession>
<feature type="signal peptide" evidence="2">
    <location>
        <begin position="1"/>
        <end position="28"/>
    </location>
</feature>
<keyword evidence="1" id="KW-0472">Membrane</keyword>
<organism evidence="3 4">
    <name type="scientific">Sporosarcina siberiensis</name>
    <dbReference type="NCBI Taxonomy" id="1365606"/>
    <lineage>
        <taxon>Bacteria</taxon>
        <taxon>Bacillati</taxon>
        <taxon>Bacillota</taxon>
        <taxon>Bacilli</taxon>
        <taxon>Bacillales</taxon>
        <taxon>Caryophanaceae</taxon>
        <taxon>Sporosarcina</taxon>
    </lineage>
</organism>
<comment type="caution">
    <text evidence="3">The sequence shown here is derived from an EMBL/GenBank/DDBJ whole genome shotgun (WGS) entry which is preliminary data.</text>
</comment>
<feature type="transmembrane region" description="Helical" evidence="1">
    <location>
        <begin position="159"/>
        <end position="179"/>
    </location>
</feature>
<protein>
    <submittedName>
        <fullName evidence="3">DUF1772 domain-containing protein</fullName>
    </submittedName>
</protein>